<dbReference type="GO" id="GO:0003677">
    <property type="term" value="F:DNA binding"/>
    <property type="evidence" value="ECO:0007669"/>
    <property type="project" value="UniProtKB-UniRule"/>
</dbReference>
<evidence type="ECO:0000256" key="1">
    <source>
        <dbReference type="ARBA" id="ARBA00023015"/>
    </source>
</evidence>
<dbReference type="Pfam" id="PF00440">
    <property type="entry name" value="TetR_N"/>
    <property type="match status" value="1"/>
</dbReference>
<proteinExistence type="predicted"/>
<dbReference type="PANTHER" id="PTHR47506:SF7">
    <property type="entry name" value="TRANSCRIPTIONAL REGULATORY PROTEIN"/>
    <property type="match status" value="1"/>
</dbReference>
<feature type="DNA-binding region" description="H-T-H motif" evidence="4">
    <location>
        <begin position="32"/>
        <end position="51"/>
    </location>
</feature>
<dbReference type="InterPro" id="IPR036271">
    <property type="entry name" value="Tet_transcr_reg_TetR-rel_C_sf"/>
</dbReference>
<feature type="domain" description="HTH tetR-type" evidence="5">
    <location>
        <begin position="9"/>
        <end position="69"/>
    </location>
</feature>
<accession>A0A2U3PUT6</accession>
<dbReference type="InterPro" id="IPR001647">
    <property type="entry name" value="HTH_TetR"/>
</dbReference>
<evidence type="ECO:0000256" key="2">
    <source>
        <dbReference type="ARBA" id="ARBA00023125"/>
    </source>
</evidence>
<dbReference type="RefSeq" id="WP_122401411.1">
    <property type="nucleotide sequence ID" value="NZ_LS398110.1"/>
</dbReference>
<evidence type="ECO:0000259" key="5">
    <source>
        <dbReference type="PROSITE" id="PS50977"/>
    </source>
</evidence>
<dbReference type="Proteomes" id="UP000246085">
    <property type="component" value="Chromosome BRAD3257"/>
</dbReference>
<evidence type="ECO:0000256" key="3">
    <source>
        <dbReference type="ARBA" id="ARBA00023163"/>
    </source>
</evidence>
<dbReference type="PROSITE" id="PS50977">
    <property type="entry name" value="HTH_TETR_2"/>
    <property type="match status" value="1"/>
</dbReference>
<keyword evidence="1" id="KW-0805">Transcription regulation</keyword>
<evidence type="ECO:0000256" key="4">
    <source>
        <dbReference type="PROSITE-ProRule" id="PRU00335"/>
    </source>
</evidence>
<name>A0A2U3PUT6_9BRAD</name>
<dbReference type="KEGG" id="bvz:BRAD3257_1769"/>
<gene>
    <name evidence="6" type="ORF">BRAD3257_1769</name>
</gene>
<keyword evidence="3" id="KW-0804">Transcription</keyword>
<dbReference type="Gene3D" id="1.10.357.10">
    <property type="entry name" value="Tetracycline Repressor, domain 2"/>
    <property type="match status" value="1"/>
</dbReference>
<evidence type="ECO:0000313" key="6">
    <source>
        <dbReference type="EMBL" id="SPP92886.1"/>
    </source>
</evidence>
<dbReference type="AlphaFoldDB" id="A0A2U3PUT6"/>
<sequence length="195" mass="20797">MGHSQADKVKSRQRILDAAAVQIRELGLDGISIAELMKSAKLTHGGFYGHFDSRDQLISEALAKALSEGGPESVRLGSTNGPRTLKTLLNTYLSKAHRDDPSVGCAVAALAGDVARSDRKTREVMTDYLSNYFDNVADLLKGDHPDESAIAIVCTMVGAVALARVARDLSMSDKILRAAQRSILDLVECRGTAGG</sequence>
<dbReference type="PANTHER" id="PTHR47506">
    <property type="entry name" value="TRANSCRIPTIONAL REGULATORY PROTEIN"/>
    <property type="match status" value="1"/>
</dbReference>
<dbReference type="Gene3D" id="1.10.10.60">
    <property type="entry name" value="Homeodomain-like"/>
    <property type="match status" value="1"/>
</dbReference>
<dbReference type="SUPFAM" id="SSF48498">
    <property type="entry name" value="Tetracyclin repressor-like, C-terminal domain"/>
    <property type="match status" value="1"/>
</dbReference>
<dbReference type="EMBL" id="LS398110">
    <property type="protein sequence ID" value="SPP92886.1"/>
    <property type="molecule type" value="Genomic_DNA"/>
</dbReference>
<evidence type="ECO:0000313" key="7">
    <source>
        <dbReference type="Proteomes" id="UP000246085"/>
    </source>
</evidence>
<protein>
    <recommendedName>
        <fullName evidence="5">HTH tetR-type domain-containing protein</fullName>
    </recommendedName>
</protein>
<reference evidence="6 7" key="1">
    <citation type="submission" date="2018-03" db="EMBL/GenBank/DDBJ databases">
        <authorList>
            <person name="Gully D."/>
        </authorList>
    </citation>
    <scope>NUCLEOTIDE SEQUENCE [LARGE SCALE GENOMIC DNA]</scope>
    <source>
        <strain evidence="6">ORS3257</strain>
    </source>
</reference>
<organism evidence="6 7">
    <name type="scientific">Bradyrhizobium vignae</name>
    <dbReference type="NCBI Taxonomy" id="1549949"/>
    <lineage>
        <taxon>Bacteria</taxon>
        <taxon>Pseudomonadati</taxon>
        <taxon>Pseudomonadota</taxon>
        <taxon>Alphaproteobacteria</taxon>
        <taxon>Hyphomicrobiales</taxon>
        <taxon>Nitrobacteraceae</taxon>
        <taxon>Bradyrhizobium</taxon>
    </lineage>
</organism>
<keyword evidence="2 4" id="KW-0238">DNA-binding</keyword>
<dbReference type="InterPro" id="IPR009057">
    <property type="entry name" value="Homeodomain-like_sf"/>
</dbReference>
<dbReference type="SUPFAM" id="SSF46689">
    <property type="entry name" value="Homeodomain-like"/>
    <property type="match status" value="1"/>
</dbReference>